<feature type="non-terminal residue" evidence="1">
    <location>
        <position position="1"/>
    </location>
</feature>
<reference evidence="1" key="1">
    <citation type="submission" date="2018-05" db="EMBL/GenBank/DDBJ databases">
        <authorList>
            <person name="Lanie J.A."/>
            <person name="Ng W.-L."/>
            <person name="Kazmierczak K.M."/>
            <person name="Andrzejewski T.M."/>
            <person name="Davidsen T.M."/>
            <person name="Wayne K.J."/>
            <person name="Tettelin H."/>
            <person name="Glass J.I."/>
            <person name="Rusch D."/>
            <person name="Podicherti R."/>
            <person name="Tsui H.-C.T."/>
            <person name="Winkler M.E."/>
        </authorList>
    </citation>
    <scope>NUCLEOTIDE SEQUENCE</scope>
</reference>
<dbReference type="InterPro" id="IPR023614">
    <property type="entry name" value="Porin_dom_sf"/>
</dbReference>
<name>A0A382YBN7_9ZZZZ</name>
<evidence type="ECO:0000313" key="1">
    <source>
        <dbReference type="EMBL" id="SVD80624.1"/>
    </source>
</evidence>
<sequence>YVNTVVEAAVVCGPFSVQGEYFYSTVRRKANFSDVDFQGSYIFVSWFLTGESRNYKHKSGAFSRIRPNNNAGQGGVGAWELGLRYSQIDLNDDVIFGGEEENITLGLNWYVNPLIRFMANVVLIDTDPKAGNEEVTAFQMRAQIEF</sequence>
<dbReference type="Pfam" id="PF07396">
    <property type="entry name" value="Porin_O_P"/>
    <property type="match status" value="1"/>
</dbReference>
<dbReference type="Gene3D" id="2.40.160.10">
    <property type="entry name" value="Porin"/>
    <property type="match status" value="1"/>
</dbReference>
<dbReference type="InterPro" id="IPR010870">
    <property type="entry name" value="Porin_O/P"/>
</dbReference>
<proteinExistence type="predicted"/>
<gene>
    <name evidence="1" type="ORF">METZ01_LOCUS433478</name>
</gene>
<accession>A0A382YBN7</accession>
<dbReference type="SUPFAM" id="SSF56935">
    <property type="entry name" value="Porins"/>
    <property type="match status" value="1"/>
</dbReference>
<dbReference type="AlphaFoldDB" id="A0A382YBN7"/>
<organism evidence="1">
    <name type="scientific">marine metagenome</name>
    <dbReference type="NCBI Taxonomy" id="408172"/>
    <lineage>
        <taxon>unclassified sequences</taxon>
        <taxon>metagenomes</taxon>
        <taxon>ecological metagenomes</taxon>
    </lineage>
</organism>
<protein>
    <recommendedName>
        <fullName evidence="2">Porin</fullName>
    </recommendedName>
</protein>
<dbReference type="EMBL" id="UINC01174479">
    <property type="protein sequence ID" value="SVD80624.1"/>
    <property type="molecule type" value="Genomic_DNA"/>
</dbReference>
<evidence type="ECO:0008006" key="2">
    <source>
        <dbReference type="Google" id="ProtNLM"/>
    </source>
</evidence>